<evidence type="ECO:0000256" key="1">
    <source>
        <dbReference type="ARBA" id="ARBA00004286"/>
    </source>
</evidence>
<dbReference type="GO" id="GO:0051287">
    <property type="term" value="F:NAD binding"/>
    <property type="evidence" value="ECO:0007669"/>
    <property type="project" value="InterPro"/>
</dbReference>
<dbReference type="Pfam" id="PF14833">
    <property type="entry name" value="NAD_binding_11"/>
    <property type="match status" value="1"/>
</dbReference>
<dbReference type="GO" id="GO:0050661">
    <property type="term" value="F:NADP binding"/>
    <property type="evidence" value="ECO:0007669"/>
    <property type="project" value="InterPro"/>
</dbReference>
<dbReference type="Proteomes" id="UP000887116">
    <property type="component" value="Unassembled WGS sequence"/>
</dbReference>
<dbReference type="InterPro" id="IPR051265">
    <property type="entry name" value="HIBADH-related_NP60_sf"/>
</dbReference>
<dbReference type="PANTHER" id="PTHR43580:SF2">
    <property type="entry name" value="CYTOKINE-LIKE NUCLEAR FACTOR N-PAC"/>
    <property type="match status" value="1"/>
</dbReference>
<dbReference type="SMART" id="SM00293">
    <property type="entry name" value="PWWP"/>
    <property type="match status" value="1"/>
</dbReference>
<gene>
    <name evidence="10" type="primary">AGAP009949</name>
    <name evidence="10" type="ORF">TNCT_588251</name>
</gene>
<dbReference type="GO" id="GO:0031491">
    <property type="term" value="F:nucleosome binding"/>
    <property type="evidence" value="ECO:0007669"/>
    <property type="project" value="TreeGrafter"/>
</dbReference>
<reference evidence="10" key="1">
    <citation type="submission" date="2020-07" db="EMBL/GenBank/DDBJ databases">
        <title>Multicomponent nature underlies the extraordinary mechanical properties of spider dragline silk.</title>
        <authorList>
            <person name="Kono N."/>
            <person name="Nakamura H."/>
            <person name="Mori M."/>
            <person name="Yoshida Y."/>
            <person name="Ohtoshi R."/>
            <person name="Malay A.D."/>
            <person name="Moran D.A.P."/>
            <person name="Tomita M."/>
            <person name="Numata K."/>
            <person name="Arakawa K."/>
        </authorList>
    </citation>
    <scope>NUCLEOTIDE SEQUENCE</scope>
</reference>
<dbReference type="PROSITE" id="PS50812">
    <property type="entry name" value="PWWP"/>
    <property type="match status" value="1"/>
</dbReference>
<dbReference type="PANTHER" id="PTHR43580">
    <property type="entry name" value="OXIDOREDUCTASE GLYR1-RELATED"/>
    <property type="match status" value="1"/>
</dbReference>
<dbReference type="Pfam" id="PF00855">
    <property type="entry name" value="PWWP"/>
    <property type="match status" value="1"/>
</dbReference>
<comment type="caution">
    <text evidence="10">The sequence shown here is derived from an EMBL/GenBank/DDBJ whole genome shotgun (WGS) entry which is preliminary data.</text>
</comment>
<dbReference type="CDD" id="cd05836">
    <property type="entry name" value="PWWP_GLYR1"/>
    <property type="match status" value="1"/>
</dbReference>
<dbReference type="EMBL" id="BMAO01012129">
    <property type="protein sequence ID" value="GFQ79241.1"/>
    <property type="molecule type" value="Genomic_DNA"/>
</dbReference>
<proteinExistence type="inferred from homology"/>
<dbReference type="GO" id="GO:0140673">
    <property type="term" value="P:transcription elongation-coupled chromatin remodeling"/>
    <property type="evidence" value="ECO:0007669"/>
    <property type="project" value="TreeGrafter"/>
</dbReference>
<dbReference type="Pfam" id="PF03446">
    <property type="entry name" value="NAD_binding_2"/>
    <property type="match status" value="1"/>
</dbReference>
<evidence type="ECO:0000256" key="3">
    <source>
        <dbReference type="ARBA" id="ARBA00022454"/>
    </source>
</evidence>
<evidence type="ECO:0000256" key="4">
    <source>
        <dbReference type="ARBA" id="ARBA00030287"/>
    </source>
</evidence>
<evidence type="ECO:0000256" key="2">
    <source>
        <dbReference type="ARBA" id="ARBA00007598"/>
    </source>
</evidence>
<protein>
    <recommendedName>
        <fullName evidence="5">Cytokine-like nuclear factor N-PAC</fullName>
    </recommendedName>
    <alternativeName>
        <fullName evidence="4">Glyoxylate reductase 1 homolog</fullName>
    </alternativeName>
    <alternativeName>
        <fullName evidence="7">Nuclear protein NP60 homolog</fullName>
    </alternativeName>
    <alternativeName>
        <fullName evidence="6">Putative oxidoreductase GLYR1 homolog</fullName>
    </alternativeName>
</protein>
<name>A0A8X6FGV7_TRICU</name>
<dbReference type="InterPro" id="IPR008927">
    <property type="entry name" value="6-PGluconate_DH-like_C_sf"/>
</dbReference>
<dbReference type="SUPFAM" id="SSF48179">
    <property type="entry name" value="6-phosphogluconate dehydrogenase C-terminal domain-like"/>
    <property type="match status" value="1"/>
</dbReference>
<comment type="similarity">
    <text evidence="2">Belongs to the HIBADH-related family. NP60 subfamily.</text>
</comment>
<accession>A0A8X6FGV7</accession>
<dbReference type="GO" id="GO:0003677">
    <property type="term" value="F:DNA binding"/>
    <property type="evidence" value="ECO:0007669"/>
    <property type="project" value="TreeGrafter"/>
</dbReference>
<feature type="region of interest" description="Disordered" evidence="8">
    <location>
        <begin position="143"/>
        <end position="175"/>
    </location>
</feature>
<feature type="region of interest" description="Disordered" evidence="8">
    <location>
        <begin position="190"/>
        <end position="223"/>
    </location>
</feature>
<feature type="domain" description="PWWP" evidence="9">
    <location>
        <begin position="9"/>
        <end position="82"/>
    </location>
</feature>
<dbReference type="Gene3D" id="2.30.30.140">
    <property type="match status" value="1"/>
</dbReference>
<dbReference type="InterPro" id="IPR000313">
    <property type="entry name" value="PWWP_dom"/>
</dbReference>
<dbReference type="InterPro" id="IPR006115">
    <property type="entry name" value="6PGDH_NADP-bd"/>
</dbReference>
<dbReference type="InterPro" id="IPR029154">
    <property type="entry name" value="HIBADH-like_NADP-bd"/>
</dbReference>
<evidence type="ECO:0000313" key="10">
    <source>
        <dbReference type="EMBL" id="GFQ79241.1"/>
    </source>
</evidence>
<dbReference type="GO" id="GO:0000785">
    <property type="term" value="C:chromatin"/>
    <property type="evidence" value="ECO:0007669"/>
    <property type="project" value="TreeGrafter"/>
</dbReference>
<dbReference type="FunFam" id="3.40.50.720:FF:000058">
    <property type="entry name" value="Putative oxidoreductase GLYR1 homolog"/>
    <property type="match status" value="1"/>
</dbReference>
<evidence type="ECO:0000256" key="5">
    <source>
        <dbReference type="ARBA" id="ARBA00034140"/>
    </source>
</evidence>
<dbReference type="OrthoDB" id="6493824at2759"/>
<dbReference type="InterPro" id="IPR036291">
    <property type="entry name" value="NAD(P)-bd_dom_sf"/>
</dbReference>
<dbReference type="InterPro" id="IPR013328">
    <property type="entry name" value="6PGD_dom2"/>
</dbReference>
<keyword evidence="11" id="KW-1185">Reference proteome</keyword>
<dbReference type="AlphaFoldDB" id="A0A8X6FGV7"/>
<comment type="subcellular location">
    <subcellularLocation>
        <location evidence="1">Chromosome</location>
    </subcellularLocation>
</comment>
<dbReference type="SUPFAM" id="SSF51735">
    <property type="entry name" value="NAD(P)-binding Rossmann-fold domains"/>
    <property type="match status" value="1"/>
</dbReference>
<dbReference type="Gene3D" id="3.40.50.720">
    <property type="entry name" value="NAD(P)-binding Rossmann-like Domain"/>
    <property type="match status" value="1"/>
</dbReference>
<organism evidence="10 11">
    <name type="scientific">Trichonephila clavata</name>
    <name type="common">Joro spider</name>
    <name type="synonym">Nephila clavata</name>
    <dbReference type="NCBI Taxonomy" id="2740835"/>
    <lineage>
        <taxon>Eukaryota</taxon>
        <taxon>Metazoa</taxon>
        <taxon>Ecdysozoa</taxon>
        <taxon>Arthropoda</taxon>
        <taxon>Chelicerata</taxon>
        <taxon>Arachnida</taxon>
        <taxon>Araneae</taxon>
        <taxon>Araneomorphae</taxon>
        <taxon>Entelegynae</taxon>
        <taxon>Araneoidea</taxon>
        <taxon>Nephilidae</taxon>
        <taxon>Trichonephila</taxon>
    </lineage>
</organism>
<feature type="compositionally biased region" description="Basic and acidic residues" evidence="8">
    <location>
        <begin position="155"/>
        <end position="175"/>
    </location>
</feature>
<evidence type="ECO:0000259" key="9">
    <source>
        <dbReference type="PROSITE" id="PS50812"/>
    </source>
</evidence>
<dbReference type="SUPFAM" id="SSF63748">
    <property type="entry name" value="Tudor/PWWP/MBT"/>
    <property type="match status" value="1"/>
</dbReference>
<evidence type="ECO:0000256" key="7">
    <source>
        <dbReference type="ARBA" id="ARBA00082969"/>
    </source>
</evidence>
<feature type="compositionally biased region" description="Basic and acidic residues" evidence="8">
    <location>
        <begin position="209"/>
        <end position="221"/>
    </location>
</feature>
<evidence type="ECO:0000313" key="11">
    <source>
        <dbReference type="Proteomes" id="UP000887116"/>
    </source>
</evidence>
<keyword evidence="3" id="KW-0158">Chromosome</keyword>
<evidence type="ECO:0000256" key="8">
    <source>
        <dbReference type="SAM" id="MobiDB-lite"/>
    </source>
</evidence>
<dbReference type="Gene3D" id="1.10.1040.10">
    <property type="entry name" value="N-(1-d-carboxylethyl)-l-norvaline Dehydrogenase, domain 2"/>
    <property type="match status" value="1"/>
</dbReference>
<dbReference type="InterPro" id="IPR035501">
    <property type="entry name" value="GLYR1_PWWP"/>
</dbReference>
<evidence type="ECO:0000256" key="6">
    <source>
        <dbReference type="ARBA" id="ARBA00078412"/>
    </source>
</evidence>
<sequence length="582" mass="64947">MVPKKDLEMGDLVWAKMKSFPFWPAKIVNPPTLKKETATAYTTKGLQKKSSMNRKAQHYVFFFGSKNHAWILDENIVPHSDEMLNKATKKKSVSYLKAIEEIVEASSSIVPKPVEEASFEDDESFKELFKEIVEASSSIVPKPVEEASFEDDESFKESTADMNPEKATKTTSVKDEELLKKSPTACFVKRKPRQKIRGEKTKKSPTKRNSTEGDSDKDLSPVRKLSKMSDNYSALISNTPPNISYSRVAVIRPLDDRSMVTREYFELPPEPSLDFSRASTIMRAKNIEPTSKKIGFIGLGMMGQRIVKNLLDSGHDVSVWNRTPSKCYKFTEVGAHRCYTPYDIVLRCDIIFCCVSGPEASKSLVFENWGILQGLEKCEPGTKGYVEMTSIDPITSQEIAEAITYKGGKYLEAPISGSRSLAEEASLLILGAGDRELFNHCESCFFAISRNAYYLSCDVGSGSKMNLVRSMVTGATFATVAEAMALLERCNIPKHNFLELLDLDNMDCPLIAEKGQAIIASNYSTDTSLKYQQKDLALALALGDGYEHPMMLTSAANELYKHAKQLRYTDHDVAAVFFGAKY</sequence>